<dbReference type="SMART" id="SM00257">
    <property type="entry name" value="LysM"/>
    <property type="match status" value="1"/>
</dbReference>
<dbReference type="CDD" id="cd00118">
    <property type="entry name" value="LysM"/>
    <property type="match status" value="1"/>
</dbReference>
<dbReference type="Proteomes" id="UP000220397">
    <property type="component" value="Unassembled WGS sequence"/>
</dbReference>
<keyword evidence="2" id="KW-1133">Transmembrane helix</keyword>
<keyword evidence="2" id="KW-0472">Membrane</keyword>
<name>A0A9X6VE43_BACTU</name>
<comment type="caution">
    <text evidence="4">The sequence shown here is derived from an EMBL/GenBank/DDBJ whole genome shotgun (WGS) entry which is preliminary data.</text>
</comment>
<dbReference type="Gene3D" id="3.10.350.10">
    <property type="entry name" value="LysM domain"/>
    <property type="match status" value="1"/>
</dbReference>
<evidence type="ECO:0000313" key="4">
    <source>
        <dbReference type="EMBL" id="PFB09141.1"/>
    </source>
</evidence>
<feature type="transmembrane region" description="Helical" evidence="2">
    <location>
        <begin position="21"/>
        <end position="39"/>
    </location>
</feature>
<keyword evidence="2" id="KW-0812">Transmembrane</keyword>
<feature type="region of interest" description="Disordered" evidence="1">
    <location>
        <begin position="219"/>
        <end position="239"/>
    </location>
</feature>
<evidence type="ECO:0000256" key="1">
    <source>
        <dbReference type="SAM" id="MobiDB-lite"/>
    </source>
</evidence>
<dbReference type="PROSITE" id="PS51782">
    <property type="entry name" value="LYSM"/>
    <property type="match status" value="1"/>
</dbReference>
<dbReference type="SUPFAM" id="SSF54106">
    <property type="entry name" value="LysM domain"/>
    <property type="match status" value="1"/>
</dbReference>
<dbReference type="EMBL" id="NTUS01000013">
    <property type="protein sequence ID" value="PFB09141.1"/>
    <property type="molecule type" value="Genomic_DNA"/>
</dbReference>
<organism evidence="4 5">
    <name type="scientific">Bacillus thuringiensis</name>
    <dbReference type="NCBI Taxonomy" id="1428"/>
    <lineage>
        <taxon>Bacteria</taxon>
        <taxon>Bacillati</taxon>
        <taxon>Bacillota</taxon>
        <taxon>Bacilli</taxon>
        <taxon>Bacillales</taxon>
        <taxon>Bacillaceae</taxon>
        <taxon>Bacillus</taxon>
        <taxon>Bacillus cereus group</taxon>
    </lineage>
</organism>
<dbReference type="Pfam" id="PF01476">
    <property type="entry name" value="LysM"/>
    <property type="match status" value="1"/>
</dbReference>
<reference evidence="4 5" key="1">
    <citation type="submission" date="2017-09" db="EMBL/GenBank/DDBJ databases">
        <title>Large-scale bioinformatics analysis of Bacillus genomes uncovers conserved roles of natural products in bacterial physiology.</title>
        <authorList>
            <consortium name="Agbiome Team Llc"/>
            <person name="Bleich R.M."/>
            <person name="Kirk G.J."/>
            <person name="Santa Maria K.C."/>
            <person name="Allen S.E."/>
            <person name="Farag S."/>
            <person name="Shank E.A."/>
            <person name="Bowers A."/>
        </authorList>
    </citation>
    <scope>NUCLEOTIDE SEQUENCE [LARGE SCALE GENOMIC DNA]</scope>
    <source>
        <strain evidence="4 5">AFS015413</strain>
    </source>
</reference>
<evidence type="ECO:0000259" key="3">
    <source>
        <dbReference type="PROSITE" id="PS51782"/>
    </source>
</evidence>
<proteinExistence type="predicted"/>
<gene>
    <name evidence="4" type="ORF">CN398_05915</name>
</gene>
<dbReference type="InterPro" id="IPR018392">
    <property type="entry name" value="LysM"/>
</dbReference>
<protein>
    <recommendedName>
        <fullName evidence="3">LysM domain-containing protein</fullName>
    </recommendedName>
</protein>
<evidence type="ECO:0000313" key="5">
    <source>
        <dbReference type="Proteomes" id="UP000220397"/>
    </source>
</evidence>
<dbReference type="InterPro" id="IPR036779">
    <property type="entry name" value="LysM_dom_sf"/>
</dbReference>
<sequence>MLNAEKKYRRCGRLDSQKNKKMLYAVGGLTTLAILMFGYQNFYLANQQEKVGTTIYVAKEDIQAKTEVNESMFTPVHIAKGGLLKGYVTDISQIKGAQLKGGLLKGEPIATQRLESKKENTDEKLKIKIQSEFMPDIKNADNVKVFVLLTNKHSEQSEVQTLFASKKIEVSAQAPEATQPSKQEYYLQLTEDEVKQYYDAQSKGKIIISKMMSLDTSEISSEGGYNPNSEVAKGASNEEKKNNMSVISYEVQEGDTLDGLAIKFKTDKETISKLNGNKETFKSGENITVPAK</sequence>
<dbReference type="InterPro" id="IPR013974">
    <property type="entry name" value="SAF"/>
</dbReference>
<evidence type="ECO:0000256" key="2">
    <source>
        <dbReference type="SAM" id="Phobius"/>
    </source>
</evidence>
<dbReference type="AlphaFoldDB" id="A0A9X6VE43"/>
<accession>A0A9X6VE43</accession>
<dbReference type="CDD" id="cd11614">
    <property type="entry name" value="SAF_CpaB_FlgA_like"/>
    <property type="match status" value="1"/>
</dbReference>
<feature type="domain" description="LysM" evidence="3">
    <location>
        <begin position="247"/>
        <end position="292"/>
    </location>
</feature>
<dbReference type="SMART" id="SM00858">
    <property type="entry name" value="SAF"/>
    <property type="match status" value="1"/>
</dbReference>